<reference evidence="2 3" key="1">
    <citation type="submission" date="2023-03" db="EMBL/GenBank/DDBJ databases">
        <title>WGS of Gossypium arboreum.</title>
        <authorList>
            <person name="Yu D."/>
        </authorList>
    </citation>
    <scope>NUCLEOTIDE SEQUENCE [LARGE SCALE GENOMIC DNA]</scope>
    <source>
        <tissue evidence="2">Leaf</tissue>
    </source>
</reference>
<organism evidence="2 3">
    <name type="scientific">Gossypium arboreum</name>
    <name type="common">Tree cotton</name>
    <name type="synonym">Gossypium nanking</name>
    <dbReference type="NCBI Taxonomy" id="29729"/>
    <lineage>
        <taxon>Eukaryota</taxon>
        <taxon>Viridiplantae</taxon>
        <taxon>Streptophyta</taxon>
        <taxon>Embryophyta</taxon>
        <taxon>Tracheophyta</taxon>
        <taxon>Spermatophyta</taxon>
        <taxon>Magnoliopsida</taxon>
        <taxon>eudicotyledons</taxon>
        <taxon>Gunneridae</taxon>
        <taxon>Pentapetalae</taxon>
        <taxon>rosids</taxon>
        <taxon>malvids</taxon>
        <taxon>Malvales</taxon>
        <taxon>Malvaceae</taxon>
        <taxon>Malvoideae</taxon>
        <taxon>Gossypium</taxon>
    </lineage>
</organism>
<keyword evidence="3" id="KW-1185">Reference proteome</keyword>
<comment type="caution">
    <text evidence="2">The sequence shown here is derived from an EMBL/GenBank/DDBJ whole genome shotgun (WGS) entry which is preliminary data.</text>
</comment>
<evidence type="ECO:0000313" key="3">
    <source>
        <dbReference type="Proteomes" id="UP001358586"/>
    </source>
</evidence>
<sequence length="181" mass="21603">MYGATLPNKAKIKYCLSLLQSWAQFSFPFVCPRVNHPYTFPLITRWNHPASYVGIPTALEDIQLLLEQWLEAQFQWTPYEDLTIRVIIPDEFFQKPNIRHVKASLVNYATVEMHQTNRMLRQFGFRKLIFKELEVLNDEHKINLRQTNTNWSSFFSEYIKIWENQYDHIPTREPTIVPKLA</sequence>
<feature type="domain" description="Aminotransferase-like plant mobile" evidence="1">
    <location>
        <begin position="8"/>
        <end position="169"/>
    </location>
</feature>
<name>A0ABR0MHM7_GOSAR</name>
<evidence type="ECO:0000313" key="2">
    <source>
        <dbReference type="EMBL" id="KAK5772735.1"/>
    </source>
</evidence>
<accession>A0ABR0MHM7</accession>
<dbReference type="PANTHER" id="PTHR46033:SF8">
    <property type="entry name" value="PROTEIN MAINTENANCE OF MERISTEMS-LIKE"/>
    <property type="match status" value="1"/>
</dbReference>
<protein>
    <recommendedName>
        <fullName evidence="1">Aminotransferase-like plant mobile domain-containing protein</fullName>
    </recommendedName>
</protein>
<evidence type="ECO:0000259" key="1">
    <source>
        <dbReference type="Pfam" id="PF10536"/>
    </source>
</evidence>
<dbReference type="EMBL" id="JARKNE010000013">
    <property type="protein sequence ID" value="KAK5772735.1"/>
    <property type="molecule type" value="Genomic_DNA"/>
</dbReference>
<dbReference type="Pfam" id="PF10536">
    <property type="entry name" value="PMD"/>
    <property type="match status" value="1"/>
</dbReference>
<proteinExistence type="predicted"/>
<dbReference type="Proteomes" id="UP001358586">
    <property type="component" value="Chromosome 13"/>
</dbReference>
<dbReference type="InterPro" id="IPR044824">
    <property type="entry name" value="MAIN-like"/>
</dbReference>
<dbReference type="InterPro" id="IPR019557">
    <property type="entry name" value="AminoTfrase-like_pln_mobile"/>
</dbReference>
<dbReference type="PANTHER" id="PTHR46033">
    <property type="entry name" value="PROTEIN MAIN-LIKE 2"/>
    <property type="match status" value="1"/>
</dbReference>
<gene>
    <name evidence="2" type="ORF">PVK06_049029</name>
</gene>